<feature type="region of interest" description="Disordered" evidence="13">
    <location>
        <begin position="836"/>
        <end position="855"/>
    </location>
</feature>
<dbReference type="PANTHER" id="PTHR24346:SF82">
    <property type="entry name" value="KP78A-RELATED"/>
    <property type="match status" value="1"/>
</dbReference>
<feature type="compositionally biased region" description="Basic and acidic residues" evidence="13">
    <location>
        <begin position="11"/>
        <end position="21"/>
    </location>
</feature>
<evidence type="ECO:0000256" key="13">
    <source>
        <dbReference type="SAM" id="MobiDB-lite"/>
    </source>
</evidence>
<feature type="region of interest" description="Disordered" evidence="13">
    <location>
        <begin position="619"/>
        <end position="638"/>
    </location>
</feature>
<dbReference type="GO" id="GO:0005737">
    <property type="term" value="C:cytoplasm"/>
    <property type="evidence" value="ECO:0007669"/>
    <property type="project" value="UniProtKB-SubCell"/>
</dbReference>
<reference evidence="16 17" key="1">
    <citation type="submission" date="2022-11" db="EMBL/GenBank/DDBJ databases">
        <title>Mucor velutinosus strain NIH1002 WGS.</title>
        <authorList>
            <person name="Subramanian P."/>
            <person name="Mullikin J.C."/>
            <person name="Segre J.A."/>
            <person name="Zelazny A.M."/>
        </authorList>
    </citation>
    <scope>NUCLEOTIDE SEQUENCE [LARGE SCALE GENOMIC DNA]</scope>
    <source>
        <strain evidence="16 17">NIH1002</strain>
    </source>
</reference>
<evidence type="ECO:0000256" key="11">
    <source>
        <dbReference type="ARBA" id="ARBA00048679"/>
    </source>
</evidence>
<dbReference type="GeneID" id="89951876"/>
<keyword evidence="8" id="KW-0418">Kinase</keyword>
<dbReference type="EMBL" id="JASEJX010000011">
    <property type="protein sequence ID" value="KAK4520062.1"/>
    <property type="molecule type" value="Genomic_DNA"/>
</dbReference>
<keyword evidence="4" id="KW-0963">Cytoplasm</keyword>
<evidence type="ECO:0000256" key="12">
    <source>
        <dbReference type="PROSITE-ProRule" id="PRU10141"/>
    </source>
</evidence>
<evidence type="ECO:0000256" key="1">
    <source>
        <dbReference type="ARBA" id="ARBA00004496"/>
    </source>
</evidence>
<dbReference type="InterPro" id="IPR028375">
    <property type="entry name" value="KA1/Ssp2_C"/>
</dbReference>
<dbReference type="PROSITE" id="PS00107">
    <property type="entry name" value="PROTEIN_KINASE_ATP"/>
    <property type="match status" value="1"/>
</dbReference>
<evidence type="ECO:0000256" key="8">
    <source>
        <dbReference type="ARBA" id="ARBA00022777"/>
    </source>
</evidence>
<feature type="domain" description="KA1" evidence="15">
    <location>
        <begin position="1016"/>
        <end position="1066"/>
    </location>
</feature>
<evidence type="ECO:0000256" key="7">
    <source>
        <dbReference type="ARBA" id="ARBA00022741"/>
    </source>
</evidence>
<dbReference type="GO" id="GO:0004674">
    <property type="term" value="F:protein serine/threonine kinase activity"/>
    <property type="evidence" value="ECO:0007669"/>
    <property type="project" value="UniProtKB-KW"/>
</dbReference>
<dbReference type="SUPFAM" id="SSF103243">
    <property type="entry name" value="KA1-like"/>
    <property type="match status" value="1"/>
</dbReference>
<feature type="domain" description="Protein kinase" evidence="14">
    <location>
        <begin position="120"/>
        <end position="386"/>
    </location>
</feature>
<evidence type="ECO:0000256" key="3">
    <source>
        <dbReference type="ARBA" id="ARBA00012513"/>
    </source>
</evidence>
<evidence type="ECO:0000256" key="2">
    <source>
        <dbReference type="ARBA" id="ARBA00010791"/>
    </source>
</evidence>
<evidence type="ECO:0000256" key="10">
    <source>
        <dbReference type="ARBA" id="ARBA00047899"/>
    </source>
</evidence>
<sequence length="1066" mass="117683">MSSPPCSVHPTDGRPADDINERPTSFIGDWTAATIDTHRERIVEGPDGTNILCDSPVPSELPAYAGPDDSSSISPHTLTPQTSREADKRPTTLAATSAAHSSKRSMSSERAKPRRIIGNYTLINTLGSGSMGKVRLAVHNFTGDKLAVKIVPRRIHSKDKQQQQKSKKKEKDEHREIRTIREASIMLLLHHPFIASLKEMVILDSYYYLFMEYVNGGQLLDYIISHGKLKEKQARRFGRQILSALDYCHRNSIVHRDLKIENILISQAGNIKIIDFGLSNLFSPRSSLSTFCGSLYFAAPELLNAKAYTGPEVDVWSFGVVLYVLVCGKVPFDDQNMPALHEKIKRGVVDYPSHLSTDCKSVLSRMLVTNPAHRATVSEIMIHPWMNKGYDGPIDNYLPDRIPLSLPIDMDVVRGMTGFEFGTEIDIRDKLQDIITSEEYQKAAKTLMERTAEAHRNQRQGHLTSRFSSHLSKKAFTLPNDDPQSVPAAYHPLISIYYLVKERMEREKRIVANAAASTATDAADLDSLNTSPKLFSPTSNTSLHIPDISLPETVHPTASVPFEQSLFGDPDMFSPTAVSTGVAYGKKGKTQIRVDEEGHLIDNDKLHLIENGLSRLFSRTSSNGHRHHHPSIQSDSGDEEIYDLNRTTSHESSNSHTVLRRLSHALSRRTSTDKNGETASARRSRKSSVHGGHPVVVSSTSTPIQIPSREPNCGHLSKSYATAPTSKFPNSLFTPPHQQRHVTAAGINQSDLDVATAAAAAASVSNNNSASANTFSNKISKIIPRRMTLGQNAMNAENHTNFLNMVGNHQPTTANTSSKRQSISLQQHSLNEGRLASAKGPVSELPSHVAADSENSDLGLARHAYDPLHSESNNNKQQQHDHEQAFPTSAHSNNNNSKVTQKGTADENIKPVFLKGLFSVTTTSTKHPSVIRADLIRVLERIGVKWRESKGRFECVHMPSIDLNRVVDSSNDNSSSLEDQAMQHMQGHQSFSSEDHTIPSTATPAAAAAAAITPVVPLPDLVVRFEIYIVKVPWLLGMHGLQFRRVGGDPWQYKNMCSKILAELKL</sequence>
<protein>
    <recommendedName>
        <fullName evidence="3">non-specific serine/threonine protein kinase</fullName>
        <ecNumber evidence="3">2.7.11.1</ecNumber>
    </recommendedName>
</protein>
<dbReference type="CDD" id="cd12121">
    <property type="entry name" value="MARK_C_like"/>
    <property type="match status" value="1"/>
</dbReference>
<evidence type="ECO:0000256" key="9">
    <source>
        <dbReference type="ARBA" id="ARBA00022840"/>
    </source>
</evidence>
<comment type="subcellular location">
    <subcellularLocation>
        <location evidence="1">Cytoplasm</location>
    </subcellularLocation>
</comment>
<dbReference type="InterPro" id="IPR000719">
    <property type="entry name" value="Prot_kinase_dom"/>
</dbReference>
<name>A0AAN7DN87_9FUNG</name>
<organism evidence="16 17">
    <name type="scientific">Mucor velutinosus</name>
    <dbReference type="NCBI Taxonomy" id="708070"/>
    <lineage>
        <taxon>Eukaryota</taxon>
        <taxon>Fungi</taxon>
        <taxon>Fungi incertae sedis</taxon>
        <taxon>Mucoromycota</taxon>
        <taxon>Mucoromycotina</taxon>
        <taxon>Mucoromycetes</taxon>
        <taxon>Mucorales</taxon>
        <taxon>Mucorineae</taxon>
        <taxon>Mucoraceae</taxon>
        <taxon>Mucor</taxon>
    </lineage>
</organism>
<dbReference type="InterPro" id="IPR011009">
    <property type="entry name" value="Kinase-like_dom_sf"/>
</dbReference>
<dbReference type="PROSITE" id="PS50011">
    <property type="entry name" value="PROTEIN_KINASE_DOM"/>
    <property type="match status" value="1"/>
</dbReference>
<keyword evidence="17" id="KW-1185">Reference proteome</keyword>
<feature type="region of interest" description="Disordered" evidence="13">
    <location>
        <begin position="804"/>
        <end position="826"/>
    </location>
</feature>
<feature type="region of interest" description="Disordered" evidence="13">
    <location>
        <begin position="867"/>
        <end position="904"/>
    </location>
</feature>
<feature type="compositionally biased region" description="Low complexity" evidence="13">
    <location>
        <begin position="91"/>
        <end position="100"/>
    </location>
</feature>
<evidence type="ECO:0000313" key="16">
    <source>
        <dbReference type="EMBL" id="KAK4520062.1"/>
    </source>
</evidence>
<comment type="caution">
    <text evidence="16">The sequence shown here is derived from an EMBL/GenBank/DDBJ whole genome shotgun (WGS) entry which is preliminary data.</text>
</comment>
<feature type="binding site" evidence="12">
    <location>
        <position position="149"/>
    </location>
    <ligand>
        <name>ATP</name>
        <dbReference type="ChEBI" id="CHEBI:30616"/>
    </ligand>
</feature>
<dbReference type="Proteomes" id="UP001304243">
    <property type="component" value="Unassembled WGS sequence"/>
</dbReference>
<evidence type="ECO:0000256" key="6">
    <source>
        <dbReference type="ARBA" id="ARBA00022679"/>
    </source>
</evidence>
<dbReference type="Pfam" id="PF02149">
    <property type="entry name" value="KA1"/>
    <property type="match status" value="1"/>
</dbReference>
<gene>
    <name evidence="16" type="ORF">ATC70_008190</name>
</gene>
<evidence type="ECO:0000259" key="14">
    <source>
        <dbReference type="PROSITE" id="PS50011"/>
    </source>
</evidence>
<evidence type="ECO:0000259" key="15">
    <source>
        <dbReference type="PROSITE" id="PS50032"/>
    </source>
</evidence>
<feature type="region of interest" description="Disordered" evidence="13">
    <location>
        <begin position="152"/>
        <end position="174"/>
    </location>
</feature>
<comment type="catalytic activity">
    <reaction evidence="10">
        <text>L-threonyl-[protein] + ATP = O-phospho-L-threonyl-[protein] + ADP + H(+)</text>
        <dbReference type="Rhea" id="RHEA:46608"/>
        <dbReference type="Rhea" id="RHEA-COMP:11060"/>
        <dbReference type="Rhea" id="RHEA-COMP:11605"/>
        <dbReference type="ChEBI" id="CHEBI:15378"/>
        <dbReference type="ChEBI" id="CHEBI:30013"/>
        <dbReference type="ChEBI" id="CHEBI:30616"/>
        <dbReference type="ChEBI" id="CHEBI:61977"/>
        <dbReference type="ChEBI" id="CHEBI:456216"/>
        <dbReference type="EC" id="2.7.11.1"/>
    </reaction>
</comment>
<feature type="region of interest" description="Disordered" evidence="13">
    <location>
        <begin position="1"/>
        <end position="29"/>
    </location>
</feature>
<feature type="compositionally biased region" description="Polar residues" evidence="13">
    <location>
        <begin position="69"/>
        <end position="83"/>
    </location>
</feature>
<dbReference type="InterPro" id="IPR017441">
    <property type="entry name" value="Protein_kinase_ATP_BS"/>
</dbReference>
<dbReference type="AlphaFoldDB" id="A0AAN7DN87"/>
<dbReference type="Gene3D" id="1.10.510.10">
    <property type="entry name" value="Transferase(Phosphotransferase) domain 1"/>
    <property type="match status" value="1"/>
</dbReference>
<dbReference type="InterPro" id="IPR001772">
    <property type="entry name" value="KA1_dom"/>
</dbReference>
<accession>A0AAN7DN87</accession>
<feature type="region of interest" description="Disordered" evidence="13">
    <location>
        <begin position="43"/>
        <end position="111"/>
    </location>
</feature>
<keyword evidence="6" id="KW-0808">Transferase</keyword>
<dbReference type="Pfam" id="PF00069">
    <property type="entry name" value="Pkinase"/>
    <property type="match status" value="1"/>
</dbReference>
<dbReference type="InterPro" id="IPR008271">
    <property type="entry name" value="Ser/Thr_kinase_AS"/>
</dbReference>
<dbReference type="PROSITE" id="PS50032">
    <property type="entry name" value="KA1"/>
    <property type="match status" value="1"/>
</dbReference>
<dbReference type="SUPFAM" id="SSF56112">
    <property type="entry name" value="Protein kinase-like (PK-like)"/>
    <property type="match status" value="1"/>
</dbReference>
<feature type="compositionally biased region" description="Low complexity" evidence="13">
    <location>
        <begin position="689"/>
        <end position="703"/>
    </location>
</feature>
<dbReference type="RefSeq" id="XP_064686728.1">
    <property type="nucleotide sequence ID" value="XM_064827444.1"/>
</dbReference>
<keyword evidence="5" id="KW-0723">Serine/threonine-protein kinase</keyword>
<keyword evidence="9 12" id="KW-0067">ATP-binding</keyword>
<dbReference type="GO" id="GO:0035556">
    <property type="term" value="P:intracellular signal transduction"/>
    <property type="evidence" value="ECO:0007669"/>
    <property type="project" value="TreeGrafter"/>
</dbReference>
<evidence type="ECO:0000256" key="4">
    <source>
        <dbReference type="ARBA" id="ARBA00022490"/>
    </source>
</evidence>
<dbReference type="SMART" id="SM00220">
    <property type="entry name" value="S_TKc"/>
    <property type="match status" value="1"/>
</dbReference>
<feature type="compositionally biased region" description="Polar residues" evidence="13">
    <location>
        <begin position="646"/>
        <end position="657"/>
    </location>
</feature>
<dbReference type="Gene3D" id="3.30.310.80">
    <property type="entry name" value="Kinase associated domain 1, KA1"/>
    <property type="match status" value="1"/>
</dbReference>
<dbReference type="GO" id="GO:0005524">
    <property type="term" value="F:ATP binding"/>
    <property type="evidence" value="ECO:0007669"/>
    <property type="project" value="UniProtKB-UniRule"/>
</dbReference>
<comment type="catalytic activity">
    <reaction evidence="11">
        <text>L-seryl-[protein] + ATP = O-phospho-L-seryl-[protein] + ADP + H(+)</text>
        <dbReference type="Rhea" id="RHEA:17989"/>
        <dbReference type="Rhea" id="RHEA-COMP:9863"/>
        <dbReference type="Rhea" id="RHEA-COMP:11604"/>
        <dbReference type="ChEBI" id="CHEBI:15378"/>
        <dbReference type="ChEBI" id="CHEBI:29999"/>
        <dbReference type="ChEBI" id="CHEBI:30616"/>
        <dbReference type="ChEBI" id="CHEBI:83421"/>
        <dbReference type="ChEBI" id="CHEBI:456216"/>
        <dbReference type="EC" id="2.7.11.1"/>
    </reaction>
</comment>
<dbReference type="PANTHER" id="PTHR24346">
    <property type="entry name" value="MAP/MICROTUBULE AFFINITY-REGULATING KINASE"/>
    <property type="match status" value="1"/>
</dbReference>
<dbReference type="EC" id="2.7.11.1" evidence="3"/>
<dbReference type="FunFam" id="1.10.510.10:FF:001222">
    <property type="entry name" value="Serine/threonine-protein kinase ppk25"/>
    <property type="match status" value="1"/>
</dbReference>
<dbReference type="PROSITE" id="PS00108">
    <property type="entry name" value="PROTEIN_KINASE_ST"/>
    <property type="match status" value="1"/>
</dbReference>
<feature type="compositionally biased region" description="Polar residues" evidence="13">
    <location>
        <begin position="886"/>
        <end position="903"/>
    </location>
</feature>
<feature type="region of interest" description="Disordered" evidence="13">
    <location>
        <begin position="646"/>
        <end position="721"/>
    </location>
</feature>
<proteinExistence type="inferred from homology"/>
<evidence type="ECO:0000256" key="5">
    <source>
        <dbReference type="ARBA" id="ARBA00022527"/>
    </source>
</evidence>
<evidence type="ECO:0000313" key="17">
    <source>
        <dbReference type="Proteomes" id="UP001304243"/>
    </source>
</evidence>
<feature type="compositionally biased region" description="Basic residues" evidence="13">
    <location>
        <begin position="658"/>
        <end position="667"/>
    </location>
</feature>
<dbReference type="GO" id="GO:0000226">
    <property type="term" value="P:microtubule cytoskeleton organization"/>
    <property type="evidence" value="ECO:0007669"/>
    <property type="project" value="TreeGrafter"/>
</dbReference>
<keyword evidence="7 12" id="KW-0547">Nucleotide-binding</keyword>
<comment type="similarity">
    <text evidence="2">Belongs to the protein kinase superfamily. CAMK Ser/Thr protein kinase family. NIM1 subfamily.</text>
</comment>